<dbReference type="SMART" id="SM00347">
    <property type="entry name" value="HTH_MARR"/>
    <property type="match status" value="1"/>
</dbReference>
<dbReference type="PANTHER" id="PTHR33164:SF43">
    <property type="entry name" value="HTH-TYPE TRANSCRIPTIONAL REPRESSOR YETL"/>
    <property type="match status" value="1"/>
</dbReference>
<comment type="caution">
    <text evidence="3">The sequence shown here is derived from an EMBL/GenBank/DDBJ whole genome shotgun (WGS) entry which is preliminary data.</text>
</comment>
<dbReference type="Proteomes" id="UP001597497">
    <property type="component" value="Unassembled WGS sequence"/>
</dbReference>
<proteinExistence type="predicted"/>
<dbReference type="InterPro" id="IPR036390">
    <property type="entry name" value="WH_DNA-bd_sf"/>
</dbReference>
<organism evidence="3 4">
    <name type="scientific">Marinicrinis sediminis</name>
    <dbReference type="NCBI Taxonomy" id="1652465"/>
    <lineage>
        <taxon>Bacteria</taxon>
        <taxon>Bacillati</taxon>
        <taxon>Bacillota</taxon>
        <taxon>Bacilli</taxon>
        <taxon>Bacillales</taxon>
        <taxon>Paenibacillaceae</taxon>
    </lineage>
</organism>
<accession>A0ABW5R851</accession>
<dbReference type="PROSITE" id="PS50995">
    <property type="entry name" value="HTH_MARR_2"/>
    <property type="match status" value="1"/>
</dbReference>
<keyword evidence="1" id="KW-0238">DNA-binding</keyword>
<keyword evidence="4" id="KW-1185">Reference proteome</keyword>
<dbReference type="InterPro" id="IPR000835">
    <property type="entry name" value="HTH_MarR-typ"/>
</dbReference>
<reference evidence="4" key="1">
    <citation type="journal article" date="2019" name="Int. J. Syst. Evol. Microbiol.">
        <title>The Global Catalogue of Microorganisms (GCM) 10K type strain sequencing project: providing services to taxonomists for standard genome sequencing and annotation.</title>
        <authorList>
            <consortium name="The Broad Institute Genomics Platform"/>
            <consortium name="The Broad Institute Genome Sequencing Center for Infectious Disease"/>
            <person name="Wu L."/>
            <person name="Ma J."/>
        </authorList>
    </citation>
    <scope>NUCLEOTIDE SEQUENCE [LARGE SCALE GENOMIC DNA]</scope>
    <source>
        <strain evidence="4">KCTC 33676</strain>
    </source>
</reference>
<evidence type="ECO:0000313" key="4">
    <source>
        <dbReference type="Proteomes" id="UP001597497"/>
    </source>
</evidence>
<dbReference type="EMBL" id="JBHUMM010000010">
    <property type="protein sequence ID" value="MFD2671197.1"/>
    <property type="molecule type" value="Genomic_DNA"/>
</dbReference>
<dbReference type="Gene3D" id="1.10.10.10">
    <property type="entry name" value="Winged helix-like DNA-binding domain superfamily/Winged helix DNA-binding domain"/>
    <property type="match status" value="1"/>
</dbReference>
<name>A0ABW5R851_9BACL</name>
<evidence type="ECO:0000313" key="3">
    <source>
        <dbReference type="EMBL" id="MFD2671197.1"/>
    </source>
</evidence>
<evidence type="ECO:0000256" key="1">
    <source>
        <dbReference type="ARBA" id="ARBA00023125"/>
    </source>
</evidence>
<protein>
    <submittedName>
        <fullName evidence="3">MarR family winged helix-turn-helix transcriptional regulator</fullName>
    </submittedName>
</protein>
<dbReference type="InterPro" id="IPR039422">
    <property type="entry name" value="MarR/SlyA-like"/>
</dbReference>
<sequence>MHAEPQEIPSSTTWMDAFFHVNTWLNKRLEEDLAKADFPLTSAQFHLARLLHLHGPLTIGEIADMLSCTAPTASGIVDRLEKQNLAFRARLSKDKRIVYVLLSEQGSADLSAFMQRWTKQMEADITTWTNEETHLAWKQALLAIHQKQSAPLSADHD</sequence>
<dbReference type="InterPro" id="IPR036388">
    <property type="entry name" value="WH-like_DNA-bd_sf"/>
</dbReference>
<dbReference type="Pfam" id="PF01047">
    <property type="entry name" value="MarR"/>
    <property type="match status" value="1"/>
</dbReference>
<dbReference type="RefSeq" id="WP_379928633.1">
    <property type="nucleotide sequence ID" value="NZ_JBHUMM010000010.1"/>
</dbReference>
<feature type="domain" description="HTH marR-type" evidence="2">
    <location>
        <begin position="11"/>
        <end position="150"/>
    </location>
</feature>
<dbReference type="SUPFAM" id="SSF46785">
    <property type="entry name" value="Winged helix' DNA-binding domain"/>
    <property type="match status" value="1"/>
</dbReference>
<dbReference type="PANTHER" id="PTHR33164">
    <property type="entry name" value="TRANSCRIPTIONAL REGULATOR, MARR FAMILY"/>
    <property type="match status" value="1"/>
</dbReference>
<gene>
    <name evidence="3" type="ORF">ACFSUC_06220</name>
</gene>
<evidence type="ECO:0000259" key="2">
    <source>
        <dbReference type="PROSITE" id="PS50995"/>
    </source>
</evidence>